<dbReference type="GO" id="GO:0007131">
    <property type="term" value="P:reciprocal meiotic recombination"/>
    <property type="evidence" value="ECO:0007669"/>
    <property type="project" value="TreeGrafter"/>
</dbReference>
<dbReference type="CDD" id="cd19489">
    <property type="entry name" value="Rad51D"/>
    <property type="match status" value="1"/>
</dbReference>
<dbReference type="InterPro" id="IPR020588">
    <property type="entry name" value="RecA_ATP-bd"/>
</dbReference>
<evidence type="ECO:0000256" key="4">
    <source>
        <dbReference type="ARBA" id="ARBA00022763"/>
    </source>
</evidence>
<dbReference type="EMBL" id="JAEHOD010000018">
    <property type="protein sequence ID" value="KAG2448297.1"/>
    <property type="molecule type" value="Genomic_DNA"/>
</dbReference>
<evidence type="ECO:0000256" key="7">
    <source>
        <dbReference type="ARBA" id="ARBA00023172"/>
    </source>
</evidence>
<gene>
    <name evidence="11" type="ORF">HYH02_006881</name>
</gene>
<dbReference type="GO" id="GO:0000724">
    <property type="term" value="P:double-strand break repair via homologous recombination"/>
    <property type="evidence" value="ECO:0007669"/>
    <property type="project" value="TreeGrafter"/>
</dbReference>
<comment type="caution">
    <text evidence="11">The sequence shown here is derived from an EMBL/GenBank/DDBJ whole genome shotgun (WGS) entry which is preliminary data.</text>
</comment>
<dbReference type="GO" id="GO:0003697">
    <property type="term" value="F:single-stranded DNA binding"/>
    <property type="evidence" value="ECO:0007669"/>
    <property type="project" value="TreeGrafter"/>
</dbReference>
<dbReference type="InterPro" id="IPR047323">
    <property type="entry name" value="Rad51D_C"/>
</dbReference>
<dbReference type="PANTHER" id="PTHR46457:SF1">
    <property type="entry name" value="DNA REPAIR PROTEIN RAD51 HOMOLOG 4"/>
    <property type="match status" value="1"/>
</dbReference>
<organism evidence="11 12">
    <name type="scientific">Chlamydomonas schloesseri</name>
    <dbReference type="NCBI Taxonomy" id="2026947"/>
    <lineage>
        <taxon>Eukaryota</taxon>
        <taxon>Viridiplantae</taxon>
        <taxon>Chlorophyta</taxon>
        <taxon>core chlorophytes</taxon>
        <taxon>Chlorophyceae</taxon>
        <taxon>CS clade</taxon>
        <taxon>Chlamydomonadales</taxon>
        <taxon>Chlamydomonadaceae</taxon>
        <taxon>Chlamydomonas</taxon>
    </lineage>
</organism>
<evidence type="ECO:0000256" key="5">
    <source>
        <dbReference type="ARBA" id="ARBA00022840"/>
    </source>
</evidence>
<dbReference type="GO" id="GO:0140664">
    <property type="term" value="F:ATP-dependent DNA damage sensor activity"/>
    <property type="evidence" value="ECO:0007669"/>
    <property type="project" value="InterPro"/>
</dbReference>
<sequence>MVRWEELAASLPPTVLSRLSGAFPSVEAFLVSCSKSSGVTQGAHGQGAAMPPASVPAACGVDTSLLVAVEGLVGGLLAPQWSTGLQLLQRLQSDPGVLFTGCSNIDELLGGGLRPGIVVEVAGETASGKTQLCLQAAAAAVLQGHVVLYVDTTGSFKLDRVVAMAEGLVRDRHPAAAAAAAAAAAGAAHGHGLDPASLAQQLGSCIHVQRPTNVFELLTFLDRLDASLQAQQQQQAAAAPGAGGYGDGGESTTWQAAGPRLLVVDSVSALLSTLLGNTQHTQGTTLLTAVGRTLKHVAAQHSVAVLVTNHVTSVRGGLAGEADRGATAAAGVGGLKPALGEQWRPQAHMRIQLSVDDSQPGTSGARVATLTASPVLACGHQAFLHIHMSGLT</sequence>
<evidence type="ECO:0000256" key="3">
    <source>
        <dbReference type="ARBA" id="ARBA00022741"/>
    </source>
</evidence>
<keyword evidence="7" id="KW-0233">DNA recombination</keyword>
<keyword evidence="9" id="KW-0539">Nucleus</keyword>
<dbReference type="GO" id="GO:0000400">
    <property type="term" value="F:four-way junction DNA binding"/>
    <property type="evidence" value="ECO:0007669"/>
    <property type="project" value="TreeGrafter"/>
</dbReference>
<keyword evidence="8" id="KW-0234">DNA repair</keyword>
<evidence type="ECO:0000256" key="8">
    <source>
        <dbReference type="ARBA" id="ARBA00023204"/>
    </source>
</evidence>
<dbReference type="PANTHER" id="PTHR46457">
    <property type="entry name" value="DNA REPAIR PROTEIN RAD51 HOMOLOG 4"/>
    <property type="match status" value="1"/>
</dbReference>
<keyword evidence="12" id="KW-1185">Reference proteome</keyword>
<keyword evidence="4" id="KW-0227">DNA damage</keyword>
<dbReference type="GO" id="GO:0005657">
    <property type="term" value="C:replication fork"/>
    <property type="evidence" value="ECO:0007669"/>
    <property type="project" value="TreeGrafter"/>
</dbReference>
<dbReference type="GO" id="GO:0000723">
    <property type="term" value="P:telomere maintenance"/>
    <property type="evidence" value="ECO:0007669"/>
    <property type="project" value="TreeGrafter"/>
</dbReference>
<evidence type="ECO:0000256" key="9">
    <source>
        <dbReference type="ARBA" id="ARBA00023242"/>
    </source>
</evidence>
<keyword evidence="6" id="KW-0238">DNA-binding</keyword>
<feature type="domain" description="RecA family profile 1" evidence="10">
    <location>
        <begin position="94"/>
        <end position="311"/>
    </location>
</feature>
<evidence type="ECO:0000256" key="2">
    <source>
        <dbReference type="ARBA" id="ARBA00007095"/>
    </source>
</evidence>
<dbReference type="GO" id="GO:0042148">
    <property type="term" value="P:DNA strand invasion"/>
    <property type="evidence" value="ECO:0007669"/>
    <property type="project" value="TreeGrafter"/>
</dbReference>
<dbReference type="GO" id="GO:0005524">
    <property type="term" value="F:ATP binding"/>
    <property type="evidence" value="ECO:0007669"/>
    <property type="project" value="UniProtKB-KW"/>
</dbReference>
<dbReference type="Proteomes" id="UP000613740">
    <property type="component" value="Unassembled WGS sequence"/>
</dbReference>
<comment type="subcellular location">
    <subcellularLocation>
        <location evidence="1">Nucleus</location>
    </subcellularLocation>
</comment>
<dbReference type="Gene3D" id="3.40.50.300">
    <property type="entry name" value="P-loop containing nucleotide triphosphate hydrolases"/>
    <property type="match status" value="1"/>
</dbReference>
<comment type="similarity">
    <text evidence="2">Belongs to the RecA family. RAD51 subfamily.</text>
</comment>
<dbReference type="InterPro" id="IPR027417">
    <property type="entry name" value="P-loop_NTPase"/>
</dbReference>
<dbReference type="GO" id="GO:0033063">
    <property type="term" value="C:Rad51B-Rad51C-Rad51D-XRCC2 complex"/>
    <property type="evidence" value="ECO:0007669"/>
    <property type="project" value="TreeGrafter"/>
</dbReference>
<dbReference type="InterPro" id="IPR051988">
    <property type="entry name" value="HRR_RAD51_Paralog"/>
</dbReference>
<dbReference type="PROSITE" id="PS50162">
    <property type="entry name" value="RECA_2"/>
    <property type="match status" value="1"/>
</dbReference>
<dbReference type="OrthoDB" id="336321at2759"/>
<evidence type="ECO:0000259" key="10">
    <source>
        <dbReference type="PROSITE" id="PS50162"/>
    </source>
</evidence>
<evidence type="ECO:0000256" key="1">
    <source>
        <dbReference type="ARBA" id="ARBA00004123"/>
    </source>
</evidence>
<evidence type="ECO:0000313" key="12">
    <source>
        <dbReference type="Proteomes" id="UP000613740"/>
    </source>
</evidence>
<protein>
    <recommendedName>
        <fullName evidence="10">RecA family profile 1 domain-containing protein</fullName>
    </recommendedName>
</protein>
<accession>A0A836B5N0</accession>
<evidence type="ECO:0000313" key="11">
    <source>
        <dbReference type="EMBL" id="KAG2448297.1"/>
    </source>
</evidence>
<dbReference type="AlphaFoldDB" id="A0A836B5N0"/>
<dbReference type="Pfam" id="PF08423">
    <property type="entry name" value="Rad51"/>
    <property type="match status" value="2"/>
</dbReference>
<proteinExistence type="inferred from homology"/>
<keyword evidence="5" id="KW-0067">ATP-binding</keyword>
<dbReference type="InterPro" id="IPR013632">
    <property type="entry name" value="Rad51_C"/>
</dbReference>
<evidence type="ECO:0000256" key="6">
    <source>
        <dbReference type="ARBA" id="ARBA00023125"/>
    </source>
</evidence>
<reference evidence="11" key="1">
    <citation type="journal article" date="2020" name="bioRxiv">
        <title>Comparative genomics of Chlamydomonas.</title>
        <authorList>
            <person name="Craig R.J."/>
            <person name="Hasan A.R."/>
            <person name="Ness R.W."/>
            <person name="Keightley P.D."/>
        </authorList>
    </citation>
    <scope>NUCLEOTIDE SEQUENCE</scope>
    <source>
        <strain evidence="11">CCAP 11/173</strain>
    </source>
</reference>
<dbReference type="SUPFAM" id="SSF52540">
    <property type="entry name" value="P-loop containing nucleoside triphosphate hydrolases"/>
    <property type="match status" value="1"/>
</dbReference>
<keyword evidence="3" id="KW-0547">Nucleotide-binding</keyword>
<name>A0A836B5N0_9CHLO</name>
<dbReference type="GO" id="GO:0005815">
    <property type="term" value="C:microtubule organizing center"/>
    <property type="evidence" value="ECO:0007669"/>
    <property type="project" value="TreeGrafter"/>
</dbReference>